<reference evidence="2 3" key="1">
    <citation type="submission" date="2020-08" db="EMBL/GenBank/DDBJ databases">
        <title>Genomic Encyclopedia of Type Strains, Phase IV (KMG-IV): sequencing the most valuable type-strain genomes for metagenomic binning, comparative biology and taxonomic classification.</title>
        <authorList>
            <person name="Goeker M."/>
        </authorList>
    </citation>
    <scope>NUCLEOTIDE SEQUENCE [LARGE SCALE GENOMIC DNA]</scope>
    <source>
        <strain evidence="2 3">DSM 44197</strain>
    </source>
</reference>
<dbReference type="SUPFAM" id="SSF46785">
    <property type="entry name" value="Winged helix' DNA-binding domain"/>
    <property type="match status" value="1"/>
</dbReference>
<comment type="caution">
    <text evidence="2">The sequence shown here is derived from an EMBL/GenBank/DDBJ whole genome shotgun (WGS) entry which is preliminary data.</text>
</comment>
<feature type="domain" description="HTH marR-type" evidence="1">
    <location>
        <begin position="25"/>
        <end position="158"/>
    </location>
</feature>
<evidence type="ECO:0000313" key="2">
    <source>
        <dbReference type="EMBL" id="MBA8950619.1"/>
    </source>
</evidence>
<dbReference type="InterPro" id="IPR036390">
    <property type="entry name" value="WH_DNA-bd_sf"/>
</dbReference>
<dbReference type="Proteomes" id="UP000572680">
    <property type="component" value="Unassembled WGS sequence"/>
</dbReference>
<dbReference type="PANTHER" id="PTHR33164">
    <property type="entry name" value="TRANSCRIPTIONAL REGULATOR, MARR FAMILY"/>
    <property type="match status" value="1"/>
</dbReference>
<dbReference type="GO" id="GO:0006950">
    <property type="term" value="P:response to stress"/>
    <property type="evidence" value="ECO:0007669"/>
    <property type="project" value="TreeGrafter"/>
</dbReference>
<dbReference type="SMART" id="SM00347">
    <property type="entry name" value="HTH_MARR"/>
    <property type="match status" value="1"/>
</dbReference>
<dbReference type="PROSITE" id="PS50995">
    <property type="entry name" value="HTH_MARR_2"/>
    <property type="match status" value="1"/>
</dbReference>
<dbReference type="Gene3D" id="1.10.10.10">
    <property type="entry name" value="Winged helix-like DNA-binding domain superfamily/Winged helix DNA-binding domain"/>
    <property type="match status" value="1"/>
</dbReference>
<dbReference type="GO" id="GO:0003700">
    <property type="term" value="F:DNA-binding transcription factor activity"/>
    <property type="evidence" value="ECO:0007669"/>
    <property type="project" value="InterPro"/>
</dbReference>
<proteinExistence type="predicted"/>
<dbReference type="AlphaFoldDB" id="A0A7W3LM44"/>
<gene>
    <name evidence="2" type="ORF">HNR61_002232</name>
</gene>
<dbReference type="GO" id="GO:0003677">
    <property type="term" value="F:DNA binding"/>
    <property type="evidence" value="ECO:0007669"/>
    <property type="project" value="UniProtKB-KW"/>
</dbReference>
<dbReference type="PRINTS" id="PR00598">
    <property type="entry name" value="HTHMARR"/>
</dbReference>
<protein>
    <submittedName>
        <fullName evidence="2">DNA-binding MarR family transcriptional regulator</fullName>
    </submittedName>
</protein>
<dbReference type="Pfam" id="PF12802">
    <property type="entry name" value="MarR_2"/>
    <property type="match status" value="1"/>
</dbReference>
<dbReference type="PANTHER" id="PTHR33164:SF104">
    <property type="entry name" value="TRANSCRIPTIONAL REGULATORY PROTEIN"/>
    <property type="match status" value="1"/>
</dbReference>
<sequence length="163" mass="18361">MEPRDRVDDHVDRWLPVLPDLDPDVEGAVTRMQHLTAHLRRTKERTLQGLAVPPHEFETLHALAGRGGRATPSQLASDLGMPANSVTGRLDALSRRDHIRRTPSPADRRRVDVELTDAGRETWRKAMNALGHEEERLLGALTPEERRQLSGLLRRVLLRADAT</sequence>
<keyword evidence="2" id="KW-0238">DNA-binding</keyword>
<dbReference type="RefSeq" id="WP_182843000.1">
    <property type="nucleotide sequence ID" value="NZ_BAAALP010000022.1"/>
</dbReference>
<organism evidence="2 3">
    <name type="scientific">Actinomadura namibiensis</name>
    <dbReference type="NCBI Taxonomy" id="182080"/>
    <lineage>
        <taxon>Bacteria</taxon>
        <taxon>Bacillati</taxon>
        <taxon>Actinomycetota</taxon>
        <taxon>Actinomycetes</taxon>
        <taxon>Streptosporangiales</taxon>
        <taxon>Thermomonosporaceae</taxon>
        <taxon>Actinomadura</taxon>
    </lineage>
</organism>
<dbReference type="InterPro" id="IPR000835">
    <property type="entry name" value="HTH_MarR-typ"/>
</dbReference>
<accession>A0A7W3LM44</accession>
<name>A0A7W3LM44_ACTNM</name>
<dbReference type="InterPro" id="IPR039422">
    <property type="entry name" value="MarR/SlyA-like"/>
</dbReference>
<dbReference type="EMBL" id="JACJIA010000002">
    <property type="protein sequence ID" value="MBA8950619.1"/>
    <property type="molecule type" value="Genomic_DNA"/>
</dbReference>
<evidence type="ECO:0000259" key="1">
    <source>
        <dbReference type="PROSITE" id="PS50995"/>
    </source>
</evidence>
<keyword evidence="3" id="KW-1185">Reference proteome</keyword>
<dbReference type="InterPro" id="IPR036388">
    <property type="entry name" value="WH-like_DNA-bd_sf"/>
</dbReference>
<evidence type="ECO:0000313" key="3">
    <source>
        <dbReference type="Proteomes" id="UP000572680"/>
    </source>
</evidence>